<dbReference type="InterPro" id="IPR004843">
    <property type="entry name" value="Calcineurin-like_PHP"/>
</dbReference>
<gene>
    <name evidence="8" type="ORF">AMJ87_06665</name>
</gene>
<dbReference type="GO" id="GO:0046872">
    <property type="term" value="F:metal ion binding"/>
    <property type="evidence" value="ECO:0007669"/>
    <property type="project" value="UniProtKB-KW"/>
</dbReference>
<organism evidence="8 9">
    <name type="scientific">candidate division WOR_3 bacterium SM23_60</name>
    <dbReference type="NCBI Taxonomy" id="1703780"/>
    <lineage>
        <taxon>Bacteria</taxon>
        <taxon>Bacteria division WOR-3</taxon>
    </lineage>
</organism>
<evidence type="ECO:0000256" key="6">
    <source>
        <dbReference type="ARBA" id="ARBA00023211"/>
    </source>
</evidence>
<reference evidence="8 9" key="1">
    <citation type="journal article" date="2015" name="Microbiome">
        <title>Genomic resolution of linkages in carbon, nitrogen, and sulfur cycling among widespread estuary sediment bacteria.</title>
        <authorList>
            <person name="Baker B.J."/>
            <person name="Lazar C.S."/>
            <person name="Teske A.P."/>
            <person name="Dick G.J."/>
        </authorList>
    </citation>
    <scope>NUCLEOTIDE SEQUENCE [LARGE SCALE GENOMIC DNA]</scope>
    <source>
        <strain evidence="8">SM23_60</strain>
    </source>
</reference>
<dbReference type="EMBL" id="LJUO01000054">
    <property type="protein sequence ID" value="KPK71768.1"/>
    <property type="molecule type" value="Genomic_DNA"/>
</dbReference>
<dbReference type="PANTHER" id="PTHR34990">
    <property type="entry name" value="UDP-2,3-DIACYLGLUCOSAMINE HYDROLASE-RELATED"/>
    <property type="match status" value="1"/>
</dbReference>
<evidence type="ECO:0000313" key="8">
    <source>
        <dbReference type="EMBL" id="KPK71768.1"/>
    </source>
</evidence>
<sequence length="234" mass="27048">MHIFVSDAHIRRDGDRSARMLGQFVRDMKPRMSQLYIVGDLFEFWFEYKSVVPKRYLRTLATLCNIIENGIPIHYLLGNHEVMVGSYLKNAGFTIHREPTTFTIHGQRVLVAHGDKIDRRAWSTVWEYLLTSKINRSLYQLFPPDIGILIAQSVAALSRRRPFSADVSASLEKYARMQLCNNDIVILGHSHIPAFAELINKKYYINLGDWIGHFTYAAIDAEKVVLERYSKKET</sequence>
<keyword evidence="6" id="KW-0464">Manganese</keyword>
<dbReference type="SUPFAM" id="SSF56300">
    <property type="entry name" value="Metallo-dependent phosphatases"/>
    <property type="match status" value="1"/>
</dbReference>
<evidence type="ECO:0000256" key="1">
    <source>
        <dbReference type="ARBA" id="ARBA00022475"/>
    </source>
</evidence>
<keyword evidence="3" id="KW-0479">Metal-binding</keyword>
<dbReference type="GO" id="GO:0008758">
    <property type="term" value="F:UDP-2,3-diacylglucosamine hydrolase activity"/>
    <property type="evidence" value="ECO:0007669"/>
    <property type="project" value="TreeGrafter"/>
</dbReference>
<dbReference type="InterPro" id="IPR029052">
    <property type="entry name" value="Metallo-depent_PP-like"/>
</dbReference>
<keyword evidence="5" id="KW-0472">Membrane</keyword>
<dbReference type="CDD" id="cd07398">
    <property type="entry name" value="MPP_YbbF-LpxH"/>
    <property type="match status" value="1"/>
</dbReference>
<evidence type="ECO:0000256" key="2">
    <source>
        <dbReference type="ARBA" id="ARBA00022519"/>
    </source>
</evidence>
<dbReference type="Proteomes" id="UP000051096">
    <property type="component" value="Unassembled WGS sequence"/>
</dbReference>
<dbReference type="GO" id="GO:0016020">
    <property type="term" value="C:membrane"/>
    <property type="evidence" value="ECO:0007669"/>
    <property type="project" value="GOC"/>
</dbReference>
<proteinExistence type="predicted"/>
<comment type="caution">
    <text evidence="8">The sequence shown here is derived from an EMBL/GenBank/DDBJ whole genome shotgun (WGS) entry which is preliminary data.</text>
</comment>
<protein>
    <recommendedName>
        <fullName evidence="7">Calcineurin-like phosphoesterase domain-containing protein</fullName>
    </recommendedName>
</protein>
<dbReference type="GO" id="GO:0009245">
    <property type="term" value="P:lipid A biosynthetic process"/>
    <property type="evidence" value="ECO:0007669"/>
    <property type="project" value="TreeGrafter"/>
</dbReference>
<evidence type="ECO:0000256" key="3">
    <source>
        <dbReference type="ARBA" id="ARBA00022723"/>
    </source>
</evidence>
<dbReference type="InterPro" id="IPR043461">
    <property type="entry name" value="LpxH-like"/>
</dbReference>
<evidence type="ECO:0000313" key="9">
    <source>
        <dbReference type="Proteomes" id="UP000051096"/>
    </source>
</evidence>
<accession>A0A0S8GFA4</accession>
<dbReference type="AlphaFoldDB" id="A0A0S8GFA4"/>
<keyword evidence="1" id="KW-1003">Cell membrane</keyword>
<keyword evidence="2" id="KW-0997">Cell inner membrane</keyword>
<dbReference type="Pfam" id="PF00149">
    <property type="entry name" value="Metallophos"/>
    <property type="match status" value="1"/>
</dbReference>
<keyword evidence="4" id="KW-0378">Hydrolase</keyword>
<dbReference type="Gene3D" id="3.60.21.10">
    <property type="match status" value="1"/>
</dbReference>
<evidence type="ECO:0000256" key="4">
    <source>
        <dbReference type="ARBA" id="ARBA00022801"/>
    </source>
</evidence>
<name>A0A0S8GFA4_UNCW3</name>
<feature type="domain" description="Calcineurin-like phosphoesterase" evidence="7">
    <location>
        <begin position="4"/>
        <end position="193"/>
    </location>
</feature>
<evidence type="ECO:0000256" key="5">
    <source>
        <dbReference type="ARBA" id="ARBA00023136"/>
    </source>
</evidence>
<evidence type="ECO:0000259" key="7">
    <source>
        <dbReference type="Pfam" id="PF00149"/>
    </source>
</evidence>
<dbReference type="PANTHER" id="PTHR34990:SF1">
    <property type="entry name" value="UDP-2,3-DIACYLGLUCOSAMINE HYDROLASE"/>
    <property type="match status" value="1"/>
</dbReference>